<organism evidence="4 5">
    <name type="scientific">Myxococcus stipitatus (strain DSM 14675 / JCM 12634 / Mx s8)</name>
    <dbReference type="NCBI Taxonomy" id="1278073"/>
    <lineage>
        <taxon>Bacteria</taxon>
        <taxon>Pseudomonadati</taxon>
        <taxon>Myxococcota</taxon>
        <taxon>Myxococcia</taxon>
        <taxon>Myxococcales</taxon>
        <taxon>Cystobacterineae</taxon>
        <taxon>Myxococcaceae</taxon>
        <taxon>Myxococcus</taxon>
    </lineage>
</organism>
<evidence type="ECO:0000256" key="1">
    <source>
        <dbReference type="ARBA" id="ARBA00022679"/>
    </source>
</evidence>
<evidence type="ECO:0000259" key="3">
    <source>
        <dbReference type="PROSITE" id="PS51186"/>
    </source>
</evidence>
<sequence>MEHLAPLSIADRLRLVEVWEAAVRATHHFLSEEDIQFFKPLVRDTYLDAVRLTCLRDGDGRISGFIGTADGKVEMLFVDPAQHGRGIGRALLEHAVAQGARAVDVNEQNPQAVGFYLRMGFVQQGRSELDGSGKPFPLLHLVKP</sequence>
<keyword evidence="1 4" id="KW-0808">Transferase</keyword>
<dbReference type="OrthoDB" id="9789605at2"/>
<dbReference type="KEGG" id="msd:MYSTI_05746"/>
<dbReference type="Proteomes" id="UP000011131">
    <property type="component" value="Chromosome"/>
</dbReference>
<dbReference type="Pfam" id="PF13673">
    <property type="entry name" value="Acetyltransf_10"/>
    <property type="match status" value="1"/>
</dbReference>
<dbReference type="PROSITE" id="PS51186">
    <property type="entry name" value="GNAT"/>
    <property type="match status" value="1"/>
</dbReference>
<feature type="domain" description="N-acetyltransferase" evidence="3">
    <location>
        <begin position="2"/>
        <end position="143"/>
    </location>
</feature>
<dbReference type="RefSeq" id="WP_015351277.1">
    <property type="nucleotide sequence ID" value="NC_020126.1"/>
</dbReference>
<dbReference type="EMBL" id="CP004025">
    <property type="protein sequence ID" value="AGC47022.1"/>
    <property type="molecule type" value="Genomic_DNA"/>
</dbReference>
<reference evidence="4 5" key="1">
    <citation type="journal article" date="2013" name="Genome Announc.">
        <title>Complete genome sequence of Myxococcus stipitatus strain DSM 14675, a fruiting myxobacterium.</title>
        <authorList>
            <person name="Huntley S."/>
            <person name="Kneip S."/>
            <person name="Treuner-Lange A."/>
            <person name="Sogaard-Andersen L."/>
        </authorList>
    </citation>
    <scope>NUCLEOTIDE SEQUENCE [LARGE SCALE GENOMIC DNA]</scope>
    <source>
        <strain evidence="5">DSM 14675 / JCM 12634 / Mx s8</strain>
    </source>
</reference>
<dbReference type="PANTHER" id="PTHR43800">
    <property type="entry name" value="PEPTIDYL-LYSINE N-ACETYLTRANSFERASE YJAB"/>
    <property type="match status" value="1"/>
</dbReference>
<dbReference type="AlphaFoldDB" id="L7UHJ0"/>
<dbReference type="GO" id="GO:0016747">
    <property type="term" value="F:acyltransferase activity, transferring groups other than amino-acyl groups"/>
    <property type="evidence" value="ECO:0007669"/>
    <property type="project" value="InterPro"/>
</dbReference>
<keyword evidence="2" id="KW-0012">Acyltransferase</keyword>
<dbReference type="InterPro" id="IPR016181">
    <property type="entry name" value="Acyl_CoA_acyltransferase"/>
</dbReference>
<gene>
    <name evidence="4" type="ordered locus">MYSTI_05746</name>
</gene>
<name>L7UHJ0_MYXSD</name>
<dbReference type="CDD" id="cd04301">
    <property type="entry name" value="NAT_SF"/>
    <property type="match status" value="1"/>
</dbReference>
<dbReference type="HOGENOM" id="CLU_013985_21_0_7"/>
<dbReference type="Gene3D" id="3.40.630.30">
    <property type="match status" value="1"/>
</dbReference>
<dbReference type="SUPFAM" id="SSF55729">
    <property type="entry name" value="Acyl-CoA N-acyltransferases (Nat)"/>
    <property type="match status" value="1"/>
</dbReference>
<dbReference type="STRING" id="1278073.MYSTI_05746"/>
<dbReference type="InterPro" id="IPR000182">
    <property type="entry name" value="GNAT_dom"/>
</dbReference>
<dbReference type="PATRIC" id="fig|1278073.3.peg.5827"/>
<dbReference type="eggNOG" id="COG0456">
    <property type="taxonomic scope" value="Bacteria"/>
</dbReference>
<evidence type="ECO:0000313" key="4">
    <source>
        <dbReference type="EMBL" id="AGC47022.1"/>
    </source>
</evidence>
<dbReference type="PANTHER" id="PTHR43800:SF1">
    <property type="entry name" value="PEPTIDYL-LYSINE N-ACETYLTRANSFERASE YJAB"/>
    <property type="match status" value="1"/>
</dbReference>
<evidence type="ECO:0000313" key="5">
    <source>
        <dbReference type="Proteomes" id="UP000011131"/>
    </source>
</evidence>
<evidence type="ECO:0000256" key="2">
    <source>
        <dbReference type="ARBA" id="ARBA00023315"/>
    </source>
</evidence>
<keyword evidence="5" id="KW-1185">Reference proteome</keyword>
<protein>
    <submittedName>
        <fullName evidence="4">Histone acetyltransferase HPA2</fullName>
    </submittedName>
</protein>
<proteinExistence type="predicted"/>
<accession>L7UHJ0</accession>